<evidence type="ECO:0000313" key="1">
    <source>
        <dbReference type="EMBL" id="GBP15602.1"/>
    </source>
</evidence>
<name>A0A4C1TM62_EUMVA</name>
<keyword evidence="2" id="KW-1185">Reference proteome</keyword>
<dbReference type="AlphaFoldDB" id="A0A4C1TM62"/>
<gene>
    <name evidence="1" type="ORF">EVAR_5301_1</name>
</gene>
<evidence type="ECO:0000313" key="2">
    <source>
        <dbReference type="Proteomes" id="UP000299102"/>
    </source>
</evidence>
<dbReference type="Proteomes" id="UP000299102">
    <property type="component" value="Unassembled WGS sequence"/>
</dbReference>
<comment type="caution">
    <text evidence="1">The sequence shown here is derived from an EMBL/GenBank/DDBJ whole genome shotgun (WGS) entry which is preliminary data.</text>
</comment>
<protein>
    <submittedName>
        <fullName evidence="1">Uncharacterized protein</fullName>
    </submittedName>
</protein>
<proteinExistence type="predicted"/>
<dbReference type="EMBL" id="BGZK01000073">
    <property type="protein sequence ID" value="GBP15602.1"/>
    <property type="molecule type" value="Genomic_DNA"/>
</dbReference>
<organism evidence="1 2">
    <name type="scientific">Eumeta variegata</name>
    <name type="common">Bagworm moth</name>
    <name type="synonym">Eumeta japonica</name>
    <dbReference type="NCBI Taxonomy" id="151549"/>
    <lineage>
        <taxon>Eukaryota</taxon>
        <taxon>Metazoa</taxon>
        <taxon>Ecdysozoa</taxon>
        <taxon>Arthropoda</taxon>
        <taxon>Hexapoda</taxon>
        <taxon>Insecta</taxon>
        <taxon>Pterygota</taxon>
        <taxon>Neoptera</taxon>
        <taxon>Endopterygota</taxon>
        <taxon>Lepidoptera</taxon>
        <taxon>Glossata</taxon>
        <taxon>Ditrysia</taxon>
        <taxon>Tineoidea</taxon>
        <taxon>Psychidae</taxon>
        <taxon>Oiketicinae</taxon>
        <taxon>Eumeta</taxon>
    </lineage>
</organism>
<reference evidence="1 2" key="1">
    <citation type="journal article" date="2019" name="Commun. Biol.">
        <title>The bagworm genome reveals a unique fibroin gene that provides high tensile strength.</title>
        <authorList>
            <person name="Kono N."/>
            <person name="Nakamura H."/>
            <person name="Ohtoshi R."/>
            <person name="Tomita M."/>
            <person name="Numata K."/>
            <person name="Arakawa K."/>
        </authorList>
    </citation>
    <scope>NUCLEOTIDE SEQUENCE [LARGE SCALE GENOMIC DNA]</scope>
</reference>
<sequence>MQAANDKDLYTCIVRIATASADMSALPFLLQTIHSVDCLWLSWNSWTENGFDIRIDIAFIYRITPFYSMNVCSPVDRFDIDTDILRTLSIETLSGIRGQTETVPMAMRGMGSKYIKISRGSRVRAAHLDTAGVQTQITVYVCDALNIDCNEQYVIKYHYIFTSRLYHIFSNV</sequence>
<accession>A0A4C1TM62</accession>